<dbReference type="Gene3D" id="3.30.420.10">
    <property type="entry name" value="Ribonuclease H-like superfamily/Ribonuclease H"/>
    <property type="match status" value="1"/>
</dbReference>
<evidence type="ECO:0000256" key="8">
    <source>
        <dbReference type="ARBA" id="ARBA00022741"/>
    </source>
</evidence>
<dbReference type="GO" id="GO:0004519">
    <property type="term" value="F:endonuclease activity"/>
    <property type="evidence" value="ECO:0007669"/>
    <property type="project" value="UniProtKB-KW"/>
</dbReference>
<keyword evidence="8" id="KW-0547">Nucleotide-binding</keyword>
<sequence length="1398" mass="156111">MAATELQKLKELGPLRHENSAEWFRCARHFFDMTGTSLHIDFDITKPAKRGEKETEDTFYTRAQRWTKVNSQGLLVIETCVTKDTWVSIGGQHAFLLPPSVQLPRRNGEDKWNAYNKALPSEAIETTMAIDKFLWKVIILARIPRDIAERVQHLDDNECHESAVRGLSAAPPRSLLSAGNFLGASSYLYDLAPRSLPLASTCFHEFLSLSLGFPATINRASYSYKNNYINPASRPVILAIACCLRLSNLNPDNESLIDAARDLWKERLDCEKKNASTAKPEQPQVPTFTQKSSQRKQCNHWQPRRRAKQRVLRITKTTRNRPRLEAALSLGITIGSCNQAALFVEFEGPGVATSVIRHGHFVTAYGASNNPEDERIDDTELIYDTGATCSISPHRCHFSSYVLALSKAYVKDAGGHLHLIAGSGTVSPQFVLDSGSIKTFDIYNVLHVPTMVATLISGPKLYDRGLHSSCNGKVFRLILDGQTVAICDVRDRMVFRARRISPNVTDSAYALMSHPSSADLFTWHECVGHVGAAALKKMEKEGLARGLRILSGGRSVDSCEACGLGRGAHTSVPKIATTREAVPLRKLFTDVWGPVKYPSLAGHTYLLSIINDASRFHWIFPLKHKSEVTQHIIDFIERVERERDLPVVKIQSDGGGEYVNGVLKAHLAAKGIEHIVTVPYEHHQQAFAYVSNRRSSRANAGGKSPYELYHGRIPDVHRFRVWGCNTTVNLPSHARQSKVSPPGVLCTFVGYSPLGWLFIRHDNGRLIQSSDARFYERSFGRKVVAPTPPIAIDIFEGLDRPDDEPAVAVPVPEEAPEEELDEAHDDDPDDQPRPGYEHVIPTGERTAELANRWGAIPGTRRRPIVDDGDFVELADLLDDDCHRLPLVGHIDLSRCDGGWTPLADVVGDFDTKHIVGDCYELWTGNPDEPTFREAMNGPDREQWCVAYARELSNHEGMGTWDKEESQPPVGRRAITTKVVLLKKCNDRGEVLTFKARLVARGDLQKPGDYGTTYAPTARIASVRILNVLAHVHRWRRRQFDVNNAYLNADVSEQVWIQLPDKTVHRLRRSIYGLKQAGHDWNQTLHGELTKSHGFVRIEEDRGMYRRVREVGGKSLTLLLAMYVDDGIITGDDDIEEFLIAFGARFKLREGRHVPWHENHGRRDAGGASHGSAYSPSGHVMDTSFPYRSVVGELLWLAGCTRPDLSFTVAHLARFMSDPQAEHIARAKHVLRYLKGMASLGLVYHRDLGTEIVPYSDADRAGDKEVMWLRSLLFALGFPCVGPTIIRADSTGAIALSKHPTSHTTTKHISVAYHLSRRLQDDGHVDIRWVETNLMLADIMTKGLGKAKHEHFVEHLGLTAVARQGRCWNGLVQQKTISSSEAKDSWAQYSLESVQLGIA</sequence>
<dbReference type="GO" id="GO:0032196">
    <property type="term" value="P:transposition"/>
    <property type="evidence" value="ECO:0007669"/>
    <property type="project" value="UniProtKB-KW"/>
</dbReference>
<keyword evidence="3" id="KW-1188">Viral release from host cell</keyword>
<evidence type="ECO:0000256" key="12">
    <source>
        <dbReference type="ARBA" id="ARBA00022840"/>
    </source>
</evidence>
<evidence type="ECO:0000256" key="16">
    <source>
        <dbReference type="ARBA" id="ARBA00022918"/>
    </source>
</evidence>
<keyword evidence="6" id="KW-0540">Nuclease</keyword>
<keyword evidence="17" id="KW-0239">DNA-directed DNA polymerase</keyword>
<comment type="catalytic activity">
    <reaction evidence="22">
        <text>DNA(n) + a 2'-deoxyribonucleoside 5'-triphosphate = DNA(n+1) + diphosphate</text>
        <dbReference type="Rhea" id="RHEA:22508"/>
        <dbReference type="Rhea" id="RHEA-COMP:17339"/>
        <dbReference type="Rhea" id="RHEA-COMP:17340"/>
        <dbReference type="ChEBI" id="CHEBI:33019"/>
        <dbReference type="ChEBI" id="CHEBI:61560"/>
        <dbReference type="ChEBI" id="CHEBI:173112"/>
        <dbReference type="EC" id="2.7.7.7"/>
    </reaction>
</comment>
<evidence type="ECO:0000256" key="17">
    <source>
        <dbReference type="ARBA" id="ARBA00022932"/>
    </source>
</evidence>
<evidence type="ECO:0000256" key="10">
    <source>
        <dbReference type="ARBA" id="ARBA00022759"/>
    </source>
</evidence>
<dbReference type="PANTHER" id="PTHR42648">
    <property type="entry name" value="TRANSPOSASE, PUTATIVE-RELATED"/>
    <property type="match status" value="1"/>
</dbReference>
<dbReference type="GO" id="GO:0046872">
    <property type="term" value="F:metal ion binding"/>
    <property type="evidence" value="ECO:0007669"/>
    <property type="project" value="UniProtKB-KW"/>
</dbReference>
<evidence type="ECO:0000259" key="24">
    <source>
        <dbReference type="PROSITE" id="PS50994"/>
    </source>
</evidence>
<evidence type="ECO:0000256" key="18">
    <source>
        <dbReference type="ARBA" id="ARBA00023113"/>
    </source>
</evidence>
<dbReference type="Proteomes" id="UP000249464">
    <property type="component" value="Unassembled WGS sequence"/>
</dbReference>
<dbReference type="SUPFAM" id="SSF53098">
    <property type="entry name" value="Ribonuclease H-like"/>
    <property type="match status" value="1"/>
</dbReference>
<evidence type="ECO:0000256" key="11">
    <source>
        <dbReference type="ARBA" id="ARBA00022801"/>
    </source>
</evidence>
<dbReference type="PROSITE" id="PS50994">
    <property type="entry name" value="INTEGRASE"/>
    <property type="match status" value="1"/>
</dbReference>
<dbReference type="GO" id="GO:0003723">
    <property type="term" value="F:RNA binding"/>
    <property type="evidence" value="ECO:0007669"/>
    <property type="project" value="UniProtKB-KW"/>
</dbReference>
<evidence type="ECO:0000256" key="22">
    <source>
        <dbReference type="ARBA" id="ARBA00049244"/>
    </source>
</evidence>
<evidence type="ECO:0000256" key="9">
    <source>
        <dbReference type="ARBA" id="ARBA00022750"/>
    </source>
</evidence>
<dbReference type="InterPro" id="IPR054722">
    <property type="entry name" value="PolX-like_BBD"/>
</dbReference>
<organism evidence="25 26">
    <name type="scientific">Microbotryum silenes-dioicae</name>
    <dbReference type="NCBI Taxonomy" id="796604"/>
    <lineage>
        <taxon>Eukaryota</taxon>
        <taxon>Fungi</taxon>
        <taxon>Dikarya</taxon>
        <taxon>Basidiomycota</taxon>
        <taxon>Pucciniomycotina</taxon>
        <taxon>Microbotryomycetes</taxon>
        <taxon>Microbotryales</taxon>
        <taxon>Microbotryaceae</taxon>
        <taxon>Microbotryum</taxon>
    </lineage>
</organism>
<keyword evidence="2" id="KW-0815">Transposition</keyword>
<feature type="region of interest" description="Disordered" evidence="23">
    <location>
        <begin position="813"/>
        <end position="837"/>
    </location>
</feature>
<dbReference type="EMBL" id="FQNC01000081">
    <property type="protein sequence ID" value="SGZ14418.1"/>
    <property type="molecule type" value="Genomic_DNA"/>
</dbReference>
<dbReference type="GO" id="GO:0003964">
    <property type="term" value="F:RNA-directed DNA polymerase activity"/>
    <property type="evidence" value="ECO:0007669"/>
    <property type="project" value="UniProtKB-KW"/>
</dbReference>
<evidence type="ECO:0000256" key="15">
    <source>
        <dbReference type="ARBA" id="ARBA00022908"/>
    </source>
</evidence>
<evidence type="ECO:0000256" key="1">
    <source>
        <dbReference type="ARBA" id="ARBA00002180"/>
    </source>
</evidence>
<keyword evidence="15" id="KW-0229">DNA integration</keyword>
<evidence type="ECO:0000256" key="13">
    <source>
        <dbReference type="ARBA" id="ARBA00022842"/>
    </source>
</evidence>
<dbReference type="Pfam" id="PF07727">
    <property type="entry name" value="RVT_2"/>
    <property type="match status" value="1"/>
</dbReference>
<keyword evidence="17" id="KW-0808">Transferase</keyword>
<dbReference type="InterPro" id="IPR013103">
    <property type="entry name" value="RVT_2"/>
</dbReference>
<dbReference type="InterPro" id="IPR001584">
    <property type="entry name" value="Integrase_cat-core"/>
</dbReference>
<comment type="function">
    <text evidence="1">The aspartyl protease (PR) mediates the proteolytic cleavages of the Gag and Gag-Pol polyproteins after assembly of the VLP.</text>
</comment>
<dbReference type="GO" id="GO:0015074">
    <property type="term" value="P:DNA integration"/>
    <property type="evidence" value="ECO:0007669"/>
    <property type="project" value="UniProtKB-KW"/>
</dbReference>
<feature type="compositionally biased region" description="Polar residues" evidence="23">
    <location>
        <begin position="275"/>
        <end position="292"/>
    </location>
</feature>
<evidence type="ECO:0000256" key="3">
    <source>
        <dbReference type="ARBA" id="ARBA00022612"/>
    </source>
</evidence>
<dbReference type="InterPro" id="IPR012337">
    <property type="entry name" value="RNaseH-like_sf"/>
</dbReference>
<evidence type="ECO:0000313" key="25">
    <source>
        <dbReference type="EMBL" id="SGZ14418.1"/>
    </source>
</evidence>
<dbReference type="InterPro" id="IPR036397">
    <property type="entry name" value="RNaseH_sf"/>
</dbReference>
<name>A0A2X0MIZ6_9BASI</name>
<keyword evidence="12" id="KW-0067">ATP-binding</keyword>
<keyword evidence="16" id="KW-0695">RNA-directed DNA polymerase</keyword>
<evidence type="ECO:0000313" key="26">
    <source>
        <dbReference type="Proteomes" id="UP000249464"/>
    </source>
</evidence>
<dbReference type="GO" id="GO:0003887">
    <property type="term" value="F:DNA-directed DNA polymerase activity"/>
    <property type="evidence" value="ECO:0007669"/>
    <property type="project" value="UniProtKB-KW"/>
</dbReference>
<protein>
    <submittedName>
        <fullName evidence="25">BQ5605_C029g10593 protein</fullName>
    </submittedName>
</protein>
<dbReference type="GO" id="GO:0006310">
    <property type="term" value="P:DNA recombination"/>
    <property type="evidence" value="ECO:0007669"/>
    <property type="project" value="UniProtKB-KW"/>
</dbReference>
<reference evidence="25 26" key="1">
    <citation type="submission" date="2016-11" db="EMBL/GenBank/DDBJ databases">
        <authorList>
            <person name="Jaros S."/>
            <person name="Januszkiewicz K."/>
            <person name="Wedrychowicz H."/>
        </authorList>
    </citation>
    <scope>NUCLEOTIDE SEQUENCE [LARGE SCALE GENOMIC DNA]</scope>
</reference>
<dbReference type="InterPro" id="IPR039537">
    <property type="entry name" value="Retrotran_Ty1/copia-like"/>
</dbReference>
<evidence type="ECO:0000256" key="23">
    <source>
        <dbReference type="SAM" id="MobiDB-lite"/>
    </source>
</evidence>
<keyword evidence="9" id="KW-0064">Aspartyl protease</keyword>
<keyword evidence="13" id="KW-0460">Magnesium</keyword>
<evidence type="ECO:0000256" key="19">
    <source>
        <dbReference type="ARBA" id="ARBA00023172"/>
    </source>
</evidence>
<keyword evidence="7" id="KW-0479">Metal-binding</keyword>
<gene>
    <name evidence="25" type="primary">BQ5605_C029g10593</name>
    <name evidence="25" type="ORF">BQ5605_C029G10593</name>
</gene>
<dbReference type="GO" id="GO:0005634">
    <property type="term" value="C:nucleus"/>
    <property type="evidence" value="ECO:0007669"/>
    <property type="project" value="UniProtKB-ARBA"/>
</dbReference>
<evidence type="ECO:0000256" key="6">
    <source>
        <dbReference type="ARBA" id="ARBA00022722"/>
    </source>
</evidence>
<feature type="region of interest" description="Disordered" evidence="23">
    <location>
        <begin position="274"/>
        <end position="302"/>
    </location>
</feature>
<evidence type="ECO:0000256" key="7">
    <source>
        <dbReference type="ARBA" id="ARBA00022723"/>
    </source>
</evidence>
<dbReference type="GO" id="GO:0005524">
    <property type="term" value="F:ATP binding"/>
    <property type="evidence" value="ECO:0007669"/>
    <property type="project" value="UniProtKB-KW"/>
</dbReference>
<evidence type="ECO:0000256" key="4">
    <source>
        <dbReference type="ARBA" id="ARBA00022670"/>
    </source>
</evidence>
<dbReference type="SUPFAM" id="SSF56672">
    <property type="entry name" value="DNA/RNA polymerases"/>
    <property type="match status" value="1"/>
</dbReference>
<dbReference type="PANTHER" id="PTHR42648:SF11">
    <property type="entry name" value="TRANSPOSON TY4-P GAG-POL POLYPROTEIN"/>
    <property type="match status" value="1"/>
</dbReference>
<feature type="compositionally biased region" description="Basic residues" evidence="23">
    <location>
        <begin position="293"/>
        <end position="302"/>
    </location>
</feature>
<keyword evidence="10" id="KW-0255">Endonuclease</keyword>
<dbReference type="Pfam" id="PF22936">
    <property type="entry name" value="Pol_BBD"/>
    <property type="match status" value="1"/>
</dbReference>
<dbReference type="GO" id="GO:0004190">
    <property type="term" value="F:aspartic-type endopeptidase activity"/>
    <property type="evidence" value="ECO:0007669"/>
    <property type="project" value="UniProtKB-KW"/>
</dbReference>
<keyword evidence="18" id="KW-0917">Virion maturation</keyword>
<keyword evidence="14" id="KW-0694">RNA-binding</keyword>
<feature type="domain" description="Integrase catalytic" evidence="24">
    <location>
        <begin position="579"/>
        <end position="693"/>
    </location>
</feature>
<dbReference type="Pfam" id="PF00665">
    <property type="entry name" value="rve"/>
    <property type="match status" value="1"/>
</dbReference>
<dbReference type="CDD" id="cd09272">
    <property type="entry name" value="RNase_HI_RT_Ty1"/>
    <property type="match status" value="1"/>
</dbReference>
<feature type="compositionally biased region" description="Acidic residues" evidence="23">
    <location>
        <begin position="814"/>
        <end position="829"/>
    </location>
</feature>
<keyword evidence="11" id="KW-0378">Hydrolase</keyword>
<proteinExistence type="predicted"/>
<evidence type="ECO:0000256" key="5">
    <source>
        <dbReference type="ARBA" id="ARBA00022695"/>
    </source>
</evidence>
<keyword evidence="19" id="KW-0233">DNA recombination</keyword>
<accession>A0A2X0MIZ6</accession>
<dbReference type="InterPro" id="IPR043502">
    <property type="entry name" value="DNA/RNA_pol_sf"/>
</dbReference>
<keyword evidence="4" id="KW-0645">Protease</keyword>
<evidence type="ECO:0000256" key="20">
    <source>
        <dbReference type="ARBA" id="ARBA00023268"/>
    </source>
</evidence>
<keyword evidence="26" id="KW-1185">Reference proteome</keyword>
<evidence type="ECO:0000256" key="21">
    <source>
        <dbReference type="ARBA" id="ARBA00048173"/>
    </source>
</evidence>
<dbReference type="GO" id="GO:0006508">
    <property type="term" value="P:proteolysis"/>
    <property type="evidence" value="ECO:0007669"/>
    <property type="project" value="UniProtKB-KW"/>
</dbReference>
<comment type="catalytic activity">
    <reaction evidence="21">
        <text>DNA(n) + a 2'-deoxyribonucleoside 5'-triphosphate = DNA(n+1) + diphosphate</text>
        <dbReference type="Rhea" id="RHEA:22508"/>
        <dbReference type="Rhea" id="RHEA-COMP:17339"/>
        <dbReference type="Rhea" id="RHEA-COMP:17340"/>
        <dbReference type="ChEBI" id="CHEBI:33019"/>
        <dbReference type="ChEBI" id="CHEBI:61560"/>
        <dbReference type="ChEBI" id="CHEBI:173112"/>
        <dbReference type="EC" id="2.7.7.49"/>
    </reaction>
</comment>
<evidence type="ECO:0000256" key="2">
    <source>
        <dbReference type="ARBA" id="ARBA00022578"/>
    </source>
</evidence>
<evidence type="ECO:0000256" key="14">
    <source>
        <dbReference type="ARBA" id="ARBA00022884"/>
    </source>
</evidence>
<keyword evidence="5" id="KW-0548">Nucleotidyltransferase</keyword>
<keyword evidence="20" id="KW-0511">Multifunctional enzyme</keyword>